<comment type="similarity">
    <text evidence="2">Belongs to the ABC-4 integral membrane protein family. LolC/E subfamily.</text>
</comment>
<dbReference type="KEGG" id="kmn:HW532_07070"/>
<evidence type="ECO:0000313" key="10">
    <source>
        <dbReference type="Proteomes" id="UP000593594"/>
    </source>
</evidence>
<proteinExistence type="inferred from homology"/>
<dbReference type="GO" id="GO:0098797">
    <property type="term" value="C:plasma membrane protein complex"/>
    <property type="evidence" value="ECO:0007669"/>
    <property type="project" value="TreeGrafter"/>
</dbReference>
<evidence type="ECO:0000313" key="9">
    <source>
        <dbReference type="EMBL" id="QPC45223.1"/>
    </source>
</evidence>
<dbReference type="InterPro" id="IPR003838">
    <property type="entry name" value="ABC3_permease_C"/>
</dbReference>
<dbReference type="Pfam" id="PF02687">
    <property type="entry name" value="FtsX"/>
    <property type="match status" value="2"/>
</dbReference>
<name>A0A7S8HEB7_9HYPH</name>
<dbReference type="AlphaFoldDB" id="A0A7S8HEB7"/>
<comment type="subcellular location">
    <subcellularLocation>
        <location evidence="1">Cell membrane</location>
        <topology evidence="1">Multi-pass membrane protein</topology>
    </subcellularLocation>
</comment>
<protein>
    <submittedName>
        <fullName evidence="9">FtsX-like permease family protein</fullName>
    </submittedName>
</protein>
<organism evidence="9 10">
    <name type="scientific">Kaustia mangrovi</name>
    <dbReference type="NCBI Taxonomy" id="2593653"/>
    <lineage>
        <taxon>Bacteria</taxon>
        <taxon>Pseudomonadati</taxon>
        <taxon>Pseudomonadota</taxon>
        <taxon>Alphaproteobacteria</taxon>
        <taxon>Hyphomicrobiales</taxon>
        <taxon>Parvibaculaceae</taxon>
        <taxon>Kaustia</taxon>
    </lineage>
</organism>
<dbReference type="EMBL" id="CP058214">
    <property type="protein sequence ID" value="QPC45223.1"/>
    <property type="molecule type" value="Genomic_DNA"/>
</dbReference>
<feature type="transmembrane region" description="Helical" evidence="7">
    <location>
        <begin position="655"/>
        <end position="682"/>
    </location>
</feature>
<reference evidence="9 10" key="1">
    <citation type="submission" date="2020-06" db="EMBL/GenBank/DDBJ databases">
        <title>Genome sequence of 2 isolates from Red Sea Mangroves.</title>
        <authorList>
            <person name="Sefrji F."/>
            <person name="Michoud G."/>
            <person name="Merlino G."/>
            <person name="Daffonchio D."/>
        </authorList>
    </citation>
    <scope>NUCLEOTIDE SEQUENCE [LARGE SCALE GENOMIC DNA]</scope>
    <source>
        <strain evidence="9 10">R1DC25</strain>
    </source>
</reference>
<feature type="transmembrane region" description="Helical" evidence="7">
    <location>
        <begin position="429"/>
        <end position="454"/>
    </location>
</feature>
<evidence type="ECO:0000256" key="4">
    <source>
        <dbReference type="ARBA" id="ARBA00022692"/>
    </source>
</evidence>
<feature type="transmembrane region" description="Helical" evidence="7">
    <location>
        <begin position="359"/>
        <end position="381"/>
    </location>
</feature>
<keyword evidence="6 7" id="KW-0472">Membrane</keyword>
<dbReference type="GO" id="GO:0044874">
    <property type="term" value="P:lipoprotein localization to outer membrane"/>
    <property type="evidence" value="ECO:0007669"/>
    <property type="project" value="TreeGrafter"/>
</dbReference>
<evidence type="ECO:0000256" key="1">
    <source>
        <dbReference type="ARBA" id="ARBA00004651"/>
    </source>
</evidence>
<feature type="transmembrane region" description="Helical" evidence="7">
    <location>
        <begin position="266"/>
        <end position="286"/>
    </location>
</feature>
<keyword evidence="4 7" id="KW-0812">Transmembrane</keyword>
<feature type="domain" description="ABC3 transporter permease C-terminal" evidence="8">
    <location>
        <begin position="661"/>
        <end position="773"/>
    </location>
</feature>
<evidence type="ECO:0000256" key="7">
    <source>
        <dbReference type="SAM" id="Phobius"/>
    </source>
</evidence>
<feature type="transmembrane region" description="Helical" evidence="7">
    <location>
        <begin position="752"/>
        <end position="770"/>
    </location>
</feature>
<feature type="domain" description="ABC3 transporter permease C-terminal" evidence="8">
    <location>
        <begin position="269"/>
        <end position="389"/>
    </location>
</feature>
<dbReference type="InterPro" id="IPR051447">
    <property type="entry name" value="Lipoprotein-release_system"/>
</dbReference>
<evidence type="ECO:0000256" key="3">
    <source>
        <dbReference type="ARBA" id="ARBA00022475"/>
    </source>
</evidence>
<dbReference type="Proteomes" id="UP000593594">
    <property type="component" value="Chromosome"/>
</dbReference>
<dbReference type="PANTHER" id="PTHR30489">
    <property type="entry name" value="LIPOPROTEIN-RELEASING SYSTEM TRANSMEMBRANE PROTEIN LOLE"/>
    <property type="match status" value="1"/>
</dbReference>
<keyword evidence="10" id="KW-1185">Reference proteome</keyword>
<sequence>MTSLNRKLLRELWRLRAQLVAIALVIASGAALLIMALSTIEALKETTEAYYERTRFADVFAEVKRAPERLARDIAEIPGVRLVETRISEGAILDMPDFAEPVIGQVISLPGHGPQLMNTLVLRSGRLAEPDRPDEVVVSEPFAEAHGLRPGDSFSAILRGRKRTLDVVGTALSPEFVYAIAPGGLMPDDKRFGVMWMGRDALAAAFDLKESFNSVTIGLLRGSSPDEVIARLDTLIAPYGGTGAYARADQTSNWFLQNEITQQENMASLLPTIFLAVAAFLTNMVMARLIETERREIGLLKAFGYGNWEIGWHYAKMVLVIGGIGVGLGSALGAWLGHWNTTLYAEFYRFPFLLYRPGPTSFLIAGSVSLGAALAGSLVAVRRAVALPPAEAMLPPAPPVYRQSWLSRAAFAKLLDEPTRMIFRRILRWPLRAFMASAGLAMSIAVLIMALQWLDAIDSLVDTAFIRSQHQDAAVSFNDVQPVVTVQSFKHLPGVMAAEPYRSVSARFRHGHLSKRQGIMGVPAGATLSPVYDTERGEIEVPPGGLTLSRKLAEILDAHMGDEVEVEILEGRQARLSLPVVRIFDTYMGTPAYMELSTLNRLMNDGRVISGLNIAVDDAQRPALLRELKDIPYVASILFRQAAIDTFYETMGSTMYIFVGFFIAFATILSIGVTYNSVRIALSERARELATLRVLGFSRWEISYILLGEIGLLTWLSIPLGSATGFGLAWYLTSAFETELFRVPLVILDATYGKAALIALASTVVCAAFVRRRLDRLDLVGVLKTRE</sequence>
<gene>
    <name evidence="9" type="ORF">HW532_07070</name>
</gene>
<keyword evidence="5 7" id="KW-1133">Transmembrane helix</keyword>
<accession>A0A7S8HEB7</accession>
<feature type="transmembrane region" description="Helical" evidence="7">
    <location>
        <begin position="703"/>
        <end position="732"/>
    </location>
</feature>
<keyword evidence="3" id="KW-1003">Cell membrane</keyword>
<feature type="transmembrane region" description="Helical" evidence="7">
    <location>
        <begin position="317"/>
        <end position="339"/>
    </location>
</feature>
<dbReference type="PANTHER" id="PTHR30489:SF0">
    <property type="entry name" value="LIPOPROTEIN-RELEASING SYSTEM TRANSMEMBRANE PROTEIN LOLE"/>
    <property type="match status" value="1"/>
</dbReference>
<evidence type="ECO:0000256" key="6">
    <source>
        <dbReference type="ARBA" id="ARBA00023136"/>
    </source>
</evidence>
<evidence type="ECO:0000256" key="2">
    <source>
        <dbReference type="ARBA" id="ARBA00005236"/>
    </source>
</evidence>
<evidence type="ECO:0000256" key="5">
    <source>
        <dbReference type="ARBA" id="ARBA00022989"/>
    </source>
</evidence>
<evidence type="ECO:0000259" key="8">
    <source>
        <dbReference type="Pfam" id="PF02687"/>
    </source>
</evidence>